<dbReference type="InterPro" id="IPR054549">
    <property type="entry name" value="UVB_sens_RUS_dom"/>
</dbReference>
<comment type="subcellular location">
    <subcellularLocation>
        <location evidence="1">Membrane</location>
    </subcellularLocation>
</comment>
<feature type="domain" description="Protein root UVB sensitive/RUS" evidence="7">
    <location>
        <begin position="48"/>
        <end position="281"/>
    </location>
</feature>
<evidence type="ECO:0000313" key="10">
    <source>
        <dbReference type="RefSeq" id="XP_017773933.1"/>
    </source>
</evidence>
<dbReference type="PANTHER" id="PTHR12770:SF31">
    <property type="entry name" value="RUS FAMILY MEMBER 1"/>
    <property type="match status" value="1"/>
</dbReference>
<evidence type="ECO:0000256" key="5">
    <source>
        <dbReference type="ARBA" id="ARBA00023136"/>
    </source>
</evidence>
<organism evidence="9 10">
    <name type="scientific">Nicrophorus vespilloides</name>
    <name type="common">Boreal carrion beetle</name>
    <dbReference type="NCBI Taxonomy" id="110193"/>
    <lineage>
        <taxon>Eukaryota</taxon>
        <taxon>Metazoa</taxon>
        <taxon>Ecdysozoa</taxon>
        <taxon>Arthropoda</taxon>
        <taxon>Hexapoda</taxon>
        <taxon>Insecta</taxon>
        <taxon>Pterygota</taxon>
        <taxon>Neoptera</taxon>
        <taxon>Endopterygota</taxon>
        <taxon>Coleoptera</taxon>
        <taxon>Polyphaga</taxon>
        <taxon>Staphyliniformia</taxon>
        <taxon>Silphidae</taxon>
        <taxon>Nicrophorinae</taxon>
        <taxon>Nicrophorus</taxon>
    </lineage>
</organism>
<dbReference type="Proteomes" id="UP000695000">
    <property type="component" value="Unplaced"/>
</dbReference>
<dbReference type="InterPro" id="IPR006968">
    <property type="entry name" value="RUS_fam"/>
</dbReference>
<keyword evidence="5 6" id="KW-0472">Membrane</keyword>
<dbReference type="GeneID" id="108560761"/>
<accession>A0ABM1MH83</accession>
<evidence type="ECO:0000256" key="3">
    <source>
        <dbReference type="ARBA" id="ARBA00022692"/>
    </source>
</evidence>
<evidence type="ECO:0000256" key="1">
    <source>
        <dbReference type="ARBA" id="ARBA00004370"/>
    </source>
</evidence>
<evidence type="ECO:0000256" key="4">
    <source>
        <dbReference type="ARBA" id="ARBA00022989"/>
    </source>
</evidence>
<dbReference type="RefSeq" id="XP_017773933.1">
    <property type="nucleotide sequence ID" value="XM_017918444.1"/>
</dbReference>
<feature type="transmembrane region" description="Helical" evidence="6">
    <location>
        <begin position="241"/>
        <end position="259"/>
    </location>
</feature>
<name>A0ABM1MH83_NICVS</name>
<evidence type="ECO:0000256" key="2">
    <source>
        <dbReference type="ARBA" id="ARBA00007558"/>
    </source>
</evidence>
<evidence type="ECO:0000313" key="9">
    <source>
        <dbReference type="Proteomes" id="UP000695000"/>
    </source>
</evidence>
<keyword evidence="3 6" id="KW-0812">Transmembrane</keyword>
<dbReference type="PANTHER" id="PTHR12770">
    <property type="entry name" value="RUS1 FAMILY PROTEIN C16ORF58"/>
    <property type="match status" value="1"/>
</dbReference>
<evidence type="ECO:0000256" key="6">
    <source>
        <dbReference type="SAM" id="Phobius"/>
    </source>
</evidence>
<comment type="similarity">
    <text evidence="2">Belongs to the RUS1 family.</text>
</comment>
<gene>
    <name evidence="10" type="primary">LOC108560761</name>
</gene>
<proteinExistence type="inferred from homology"/>
<evidence type="ECO:0000259" key="7">
    <source>
        <dbReference type="Pfam" id="PF04884"/>
    </source>
</evidence>
<dbReference type="InterPro" id="IPR055412">
    <property type="entry name" value="UVB_sens_C"/>
</dbReference>
<feature type="domain" description="Root UVB sensitive protein C-terminal" evidence="8">
    <location>
        <begin position="285"/>
        <end position="465"/>
    </location>
</feature>
<dbReference type="Pfam" id="PF24160">
    <property type="entry name" value="UVB_sens_C"/>
    <property type="match status" value="1"/>
</dbReference>
<protein>
    <submittedName>
        <fullName evidence="10">RUS1 family protein C16orf58 homolog</fullName>
    </submittedName>
</protein>
<dbReference type="Pfam" id="PF04884">
    <property type="entry name" value="UVB_sens_prot"/>
    <property type="match status" value="1"/>
</dbReference>
<reference evidence="10" key="1">
    <citation type="submission" date="2025-08" db="UniProtKB">
        <authorList>
            <consortium name="RefSeq"/>
        </authorList>
    </citation>
    <scope>IDENTIFICATION</scope>
    <source>
        <tissue evidence="10">Whole Larva</tissue>
    </source>
</reference>
<evidence type="ECO:0000259" key="8">
    <source>
        <dbReference type="Pfam" id="PF24160"/>
    </source>
</evidence>
<keyword evidence="4 6" id="KW-1133">Transmembrane helix</keyword>
<keyword evidence="9" id="KW-1185">Reference proteome</keyword>
<sequence length="484" mass="55436">MSRIIPEFIIREQSIKDVEQTIIYEPHDKDIIANYINDRSIPQTFVNRIWLCLKDVFLPYGYPDSVSPDYLNYQIWDTVQAFCSTITGILTTQAVLQGIGVGNTSSSPLAAAITWILKDGTGMIGRILFTWWNGHSLDADAKRWRIFADVLNDFAMFLELSLPYAFHITTYVLCLTSTMKAIVGVAGGATRASITQHQAIKGNMADVSAKDGSQETCVNLLASVFGIFLLTQIENNKVLEWFLFSFFTMFHILANYYAVKALVFKHMNASRLLTVLRTYMRYNTVPNPLLVNRREPIFFQNVNVKMLCGFDIKLGESLKDIMQDSSSEDVRILTEAFVLRPYFMIPDMKRMIIYVSFPPTVESEDVIAAYFHAVILGIALCNYNDIALSFSTKRVLHHRSPLQRLENLLKNFTSSPYTDMEMFSLENFYYLNEFVNAEMHNFFTALNVNGWDLSTHSLRIGEWKCSVEMSIEPSFRNPFSRKMQ</sequence>